<evidence type="ECO:0000313" key="6">
    <source>
        <dbReference type="Proteomes" id="UP001470230"/>
    </source>
</evidence>
<keyword evidence="1" id="KW-0436">Ligase</keyword>
<evidence type="ECO:0000256" key="2">
    <source>
        <dbReference type="ARBA" id="ARBA00022741"/>
    </source>
</evidence>
<proteinExistence type="predicted"/>
<feature type="compositionally biased region" description="Basic and acidic residues" evidence="4">
    <location>
        <begin position="260"/>
        <end position="279"/>
    </location>
</feature>
<gene>
    <name evidence="5" type="ORF">M9Y10_009415</name>
</gene>
<dbReference type="PANTHER" id="PTHR12241">
    <property type="entry name" value="TUBULIN POLYGLUTAMYLASE"/>
    <property type="match status" value="1"/>
</dbReference>
<comment type="caution">
    <text evidence="5">The sequence shown here is derived from an EMBL/GenBank/DDBJ whole genome shotgun (WGS) entry which is preliminary data.</text>
</comment>
<protein>
    <submittedName>
        <fullName evidence="5">Positive regulation of cilium movement</fullName>
    </submittedName>
</protein>
<dbReference type="Gene3D" id="3.30.470.20">
    <property type="entry name" value="ATP-grasp fold, B domain"/>
    <property type="match status" value="1"/>
</dbReference>
<keyword evidence="6" id="KW-1185">Reference proteome</keyword>
<feature type="region of interest" description="Disordered" evidence="4">
    <location>
        <begin position="548"/>
        <end position="572"/>
    </location>
</feature>
<evidence type="ECO:0000256" key="1">
    <source>
        <dbReference type="ARBA" id="ARBA00022598"/>
    </source>
</evidence>
<organism evidence="5 6">
    <name type="scientific">Tritrichomonas musculus</name>
    <dbReference type="NCBI Taxonomy" id="1915356"/>
    <lineage>
        <taxon>Eukaryota</taxon>
        <taxon>Metamonada</taxon>
        <taxon>Parabasalia</taxon>
        <taxon>Tritrichomonadida</taxon>
        <taxon>Tritrichomonadidae</taxon>
        <taxon>Tritrichomonas</taxon>
    </lineage>
</organism>
<dbReference type="PANTHER" id="PTHR12241:SF147">
    <property type="entry name" value="TUBULIN POLYGLUTAMYLASE TTLL7"/>
    <property type="match status" value="1"/>
</dbReference>
<dbReference type="Pfam" id="PF03133">
    <property type="entry name" value="TTL"/>
    <property type="match status" value="1"/>
</dbReference>
<sequence length="698" mass="79308">MEKEKKEKDTENSKKQAVKSSTPKCIWVNITNTHYPIIRQVVEELGYKITESDTKPLLFWYDSGGQLEIASSLELWQFYNHFPSIWSISRKVELAKNIERMQKSMPRVFTFHPKTFLLPGQYGELRSFMLSISKSTKRTFIIKPDAGSQGKGIILVQNPDQIEDYYESAVAQQYISPFLIDGYKFDLRIYALLTSVDPLRIYIHKEGMARFCTEKYVKPKQSNLYQVYSHLTNYSLNKKNENFQNPDNFNACIDQVENDEKSEQEAVDRSEMPENDKGSKRSLSSIYHDIEKMGYSTTELKNQIDNIICLTIGSVQPFLAHNYHTAISANDGKSRCFEILGFDILIDKHLNPWLLEVNCMPSLSTDSQFDKELKHSVVKGALKIVSLQPNFKKIVTNRQKAETQKRLINVNPNPSSDAPIKQLFNPQKETEIAKTTNWRQIYPPTSPNLQISTIMESVLIQAKETPVGAAVETVASRARKEAVIKQIREQEQKAKMEKLKAGNKRPPFSTDTTIPITNTNGKSSGCSNKKKYNYLANIVQKPASKKITRVKLAPHSSRSKESESHSHISSHNSVLLNTKQTSIQQKQQLKFDNLSVFDCGNGVPINPIEEGERKKFISEQIAMIKNLNIDECVAKIAGKPVTPSNQKKSIQRSIRKNEGSNQHSALDNFPGIAKPNKKIRQVYGAKPVLKPVLMCMNP</sequence>
<accession>A0ABR2INH8</accession>
<dbReference type="InterPro" id="IPR004344">
    <property type="entry name" value="TTL/TTLL_fam"/>
</dbReference>
<feature type="region of interest" description="Disordered" evidence="4">
    <location>
        <begin position="260"/>
        <end position="281"/>
    </location>
</feature>
<evidence type="ECO:0000256" key="3">
    <source>
        <dbReference type="ARBA" id="ARBA00022840"/>
    </source>
</evidence>
<dbReference type="PROSITE" id="PS51221">
    <property type="entry name" value="TTL"/>
    <property type="match status" value="1"/>
</dbReference>
<evidence type="ECO:0000313" key="5">
    <source>
        <dbReference type="EMBL" id="KAK8866452.1"/>
    </source>
</evidence>
<feature type="region of interest" description="Disordered" evidence="4">
    <location>
        <begin position="497"/>
        <end position="522"/>
    </location>
</feature>
<reference evidence="5 6" key="1">
    <citation type="submission" date="2024-04" db="EMBL/GenBank/DDBJ databases">
        <title>Tritrichomonas musculus Genome.</title>
        <authorList>
            <person name="Alves-Ferreira E."/>
            <person name="Grigg M."/>
            <person name="Lorenzi H."/>
            <person name="Galac M."/>
        </authorList>
    </citation>
    <scope>NUCLEOTIDE SEQUENCE [LARGE SCALE GENOMIC DNA]</scope>
    <source>
        <strain evidence="5 6">EAF2021</strain>
    </source>
</reference>
<dbReference type="EMBL" id="JAPFFF010000015">
    <property type="protein sequence ID" value="KAK8866452.1"/>
    <property type="molecule type" value="Genomic_DNA"/>
</dbReference>
<dbReference type="Proteomes" id="UP001470230">
    <property type="component" value="Unassembled WGS sequence"/>
</dbReference>
<dbReference type="SUPFAM" id="SSF56059">
    <property type="entry name" value="Glutathione synthetase ATP-binding domain-like"/>
    <property type="match status" value="1"/>
</dbReference>
<keyword evidence="3" id="KW-0067">ATP-binding</keyword>
<evidence type="ECO:0000256" key="4">
    <source>
        <dbReference type="SAM" id="MobiDB-lite"/>
    </source>
</evidence>
<keyword evidence="2" id="KW-0547">Nucleotide-binding</keyword>
<name>A0ABR2INH8_9EUKA</name>